<accession>A0A816XCG5</accession>
<gene>
    <name evidence="2" type="ORF">DARMORV10_A02P39930.1</name>
</gene>
<proteinExistence type="predicted"/>
<feature type="transmembrane region" description="Helical" evidence="1">
    <location>
        <begin position="6"/>
        <end position="25"/>
    </location>
</feature>
<reference evidence="2" key="1">
    <citation type="submission" date="2021-01" db="EMBL/GenBank/DDBJ databases">
        <authorList>
            <consortium name="Genoscope - CEA"/>
            <person name="William W."/>
        </authorList>
    </citation>
    <scope>NUCLEOTIDE SEQUENCE</scope>
</reference>
<name>A0A816XCG5_BRANA</name>
<protein>
    <submittedName>
        <fullName evidence="2">(rape) hypothetical protein</fullName>
    </submittedName>
</protein>
<dbReference type="AlphaFoldDB" id="A0A816XCG5"/>
<keyword evidence="1" id="KW-0812">Transmembrane</keyword>
<keyword evidence="1" id="KW-0472">Membrane</keyword>
<dbReference type="Proteomes" id="UP001295469">
    <property type="component" value="Chromosome A02"/>
</dbReference>
<evidence type="ECO:0000313" key="2">
    <source>
        <dbReference type="EMBL" id="CAF2144626.1"/>
    </source>
</evidence>
<evidence type="ECO:0000256" key="1">
    <source>
        <dbReference type="SAM" id="Phobius"/>
    </source>
</evidence>
<sequence length="63" mass="7474">MVHFFFSFNIFFSIYIVIFLSCLFIRCTSFVTVLRTASFSFVVCYIFTYITDSKFSTYSIILD</sequence>
<organism evidence="2">
    <name type="scientific">Brassica napus</name>
    <name type="common">Rape</name>
    <dbReference type="NCBI Taxonomy" id="3708"/>
    <lineage>
        <taxon>Eukaryota</taxon>
        <taxon>Viridiplantae</taxon>
        <taxon>Streptophyta</taxon>
        <taxon>Embryophyta</taxon>
        <taxon>Tracheophyta</taxon>
        <taxon>Spermatophyta</taxon>
        <taxon>Magnoliopsida</taxon>
        <taxon>eudicotyledons</taxon>
        <taxon>Gunneridae</taxon>
        <taxon>Pentapetalae</taxon>
        <taxon>rosids</taxon>
        <taxon>malvids</taxon>
        <taxon>Brassicales</taxon>
        <taxon>Brassicaceae</taxon>
        <taxon>Brassiceae</taxon>
        <taxon>Brassica</taxon>
    </lineage>
</organism>
<dbReference type="EMBL" id="HG994356">
    <property type="protein sequence ID" value="CAF2144626.1"/>
    <property type="molecule type" value="Genomic_DNA"/>
</dbReference>
<feature type="transmembrane region" description="Helical" evidence="1">
    <location>
        <begin position="32"/>
        <end position="50"/>
    </location>
</feature>
<keyword evidence="1" id="KW-1133">Transmembrane helix</keyword>